<evidence type="ECO:0000313" key="1">
    <source>
        <dbReference type="EMBL" id="SOH04186.1"/>
    </source>
</evidence>
<protein>
    <submittedName>
        <fullName evidence="1">Uncharacterized protein</fullName>
    </submittedName>
</protein>
<dbReference type="EMBL" id="LT934425">
    <property type="protein sequence ID" value="SOH04186.1"/>
    <property type="molecule type" value="Genomic_DNA"/>
</dbReference>
<name>A0A2C9CER4_KUEST</name>
<sequence length="372" mass="40422">MYEIFKEILHLAETKEPCVLVTVVCTKGSTPQKDGAKMLIRKDGSGVGALGGGCIEGEIWSQAKQLLKEHGRPVLRTYDLNEDFSARDGMVCGGTMSFFIDPLTTPHSFETFAKEILLAYEGYASLALATIVNDRRGKHVPGAKFLVKANGIKLGSLGNETLERETIGVAGNIALHGGKIFFQASDGTDIYIEGFQTRPALILIGGGHVSRAVSRIAAMLDFDISIVDDRKDYVQKEDFPDAKVCIVSDYGKCFENIPFTRNSYIVVATRGHRYDDLALFAAAQTQARFIGLLGSKRKSMEIFKSLLKEGVSPEKIKEIHAPIGLNIGAVTPEEIAVSIMAEIIMIRYGGDGCSLKMPASKVNANSLNVPKK</sequence>
<dbReference type="InterPro" id="IPR052698">
    <property type="entry name" value="MoCofactor_Util/Proc"/>
</dbReference>
<gene>
    <name evidence="1" type="primary">xdhC</name>
    <name evidence="1" type="ORF">KSMBR1_1687</name>
</gene>
<reference evidence="2" key="1">
    <citation type="submission" date="2017-10" db="EMBL/GenBank/DDBJ databases">
        <authorList>
            <person name="Frank J."/>
        </authorList>
    </citation>
    <scope>NUCLEOTIDE SEQUENCE [LARGE SCALE GENOMIC DNA]</scope>
</reference>
<organism evidence="1 2">
    <name type="scientific">Kuenenia stuttgartiensis</name>
    <dbReference type="NCBI Taxonomy" id="174633"/>
    <lineage>
        <taxon>Bacteria</taxon>
        <taxon>Pseudomonadati</taxon>
        <taxon>Planctomycetota</taxon>
        <taxon>Candidatus Brocadiia</taxon>
        <taxon>Candidatus Brocadiales</taxon>
        <taxon>Candidatus Brocadiaceae</taxon>
        <taxon>Candidatus Kuenenia</taxon>
    </lineage>
</organism>
<dbReference type="KEGG" id="kst:KSMBR1_1687"/>
<dbReference type="AlphaFoldDB" id="A0A2C9CER4"/>
<proteinExistence type="predicted"/>
<evidence type="ECO:0000313" key="2">
    <source>
        <dbReference type="Proteomes" id="UP000221734"/>
    </source>
</evidence>
<dbReference type="PANTHER" id="PTHR30388:SF6">
    <property type="entry name" value="XANTHINE DEHYDROGENASE SUBUNIT A-RELATED"/>
    <property type="match status" value="1"/>
</dbReference>
<dbReference type="Pfam" id="PF13478">
    <property type="entry name" value="XdhC_C"/>
    <property type="match status" value="1"/>
</dbReference>
<dbReference type="RefSeq" id="WP_099324912.1">
    <property type="nucleotide sequence ID" value="NZ_LT934425.1"/>
</dbReference>
<dbReference type="PANTHER" id="PTHR30388">
    <property type="entry name" value="ALDEHYDE OXIDOREDUCTASE MOLYBDENUM COFACTOR ASSEMBLY PROTEIN"/>
    <property type="match status" value="1"/>
</dbReference>
<dbReference type="InterPro" id="IPR003777">
    <property type="entry name" value="XdhC_CoxI"/>
</dbReference>
<keyword evidence="2" id="KW-1185">Reference proteome</keyword>
<dbReference type="InterPro" id="IPR027051">
    <property type="entry name" value="XdhC_Rossmann_dom"/>
</dbReference>
<dbReference type="Pfam" id="PF02625">
    <property type="entry name" value="XdhC_CoxI"/>
    <property type="match status" value="1"/>
</dbReference>
<accession>A0A2C9CER4</accession>
<dbReference type="Proteomes" id="UP000221734">
    <property type="component" value="Chromosome Kuenenia_stuttgartiensis_MBR1"/>
</dbReference>
<dbReference type="OrthoDB" id="9773039at2"/>
<dbReference type="Gene3D" id="3.40.50.720">
    <property type="entry name" value="NAD(P)-binding Rossmann-like Domain"/>
    <property type="match status" value="1"/>
</dbReference>